<dbReference type="PANTHER" id="PTHR30336">
    <property type="entry name" value="INNER MEMBRANE PROTEIN, PROBABLE PERMEASE"/>
    <property type="match status" value="1"/>
</dbReference>
<dbReference type="InterPro" id="IPR014729">
    <property type="entry name" value="Rossmann-like_a/b/a_fold"/>
</dbReference>
<organism evidence="2 3">
    <name type="scientific">Hominibacterium faecale</name>
    <dbReference type="NCBI Taxonomy" id="2839743"/>
    <lineage>
        <taxon>Bacteria</taxon>
        <taxon>Bacillati</taxon>
        <taxon>Bacillota</taxon>
        <taxon>Clostridia</taxon>
        <taxon>Peptostreptococcales</taxon>
        <taxon>Anaerovoracaceae</taxon>
        <taxon>Hominibacterium</taxon>
    </lineage>
</organism>
<comment type="caution">
    <text evidence="2">The sequence shown here is derived from an EMBL/GenBank/DDBJ whole genome shotgun (WGS) entry which is preliminary data.</text>
</comment>
<dbReference type="AlphaFoldDB" id="A0A9J6QNL7"/>
<gene>
    <name evidence="2" type="ORF">OBO34_01445</name>
</gene>
<dbReference type="CDD" id="cd06259">
    <property type="entry name" value="YdcF-like"/>
    <property type="match status" value="1"/>
</dbReference>
<evidence type="ECO:0000259" key="1">
    <source>
        <dbReference type="Pfam" id="PF02698"/>
    </source>
</evidence>
<name>A0A9J6QNL7_9FIRM</name>
<dbReference type="RefSeq" id="WP_253020538.1">
    <property type="nucleotide sequence ID" value="NZ_JAOSHN010000001.1"/>
</dbReference>
<dbReference type="EMBL" id="JAOSHN010000001">
    <property type="protein sequence ID" value="MCU7377012.1"/>
    <property type="molecule type" value="Genomic_DNA"/>
</dbReference>
<protein>
    <submittedName>
        <fullName evidence="2">YdcF family protein</fullName>
    </submittedName>
</protein>
<feature type="domain" description="DUF218" evidence="1">
    <location>
        <begin position="62"/>
        <end position="184"/>
    </location>
</feature>
<evidence type="ECO:0000313" key="2">
    <source>
        <dbReference type="EMBL" id="MCU7377012.1"/>
    </source>
</evidence>
<dbReference type="InterPro" id="IPR003848">
    <property type="entry name" value="DUF218"/>
</dbReference>
<sequence>MKIWKKVLLQLAVLVVILAAALLGINQYVVSSAQGEVLCTVSDKANTISKTDLDRLAQKDADCILVLGALVRKDGSPSYMLQDRLDVGIKLYKAGAAPKLLLSGDHGQVRYDEVNVMKEYALEQGVPKKDIFLDHAGFSTYDSIYRAKAVFQVEKMIVVTQGYHQYRALYGCEKMGIDAWGAAADQTTYRGQKMRDLREIAARDKDFVKWMVRPEPTYLGDAIPISGSGIKSQD</sequence>
<dbReference type="Proteomes" id="UP001065549">
    <property type="component" value="Unassembled WGS sequence"/>
</dbReference>
<dbReference type="PANTHER" id="PTHR30336:SF6">
    <property type="entry name" value="INTEGRAL MEMBRANE PROTEIN"/>
    <property type="match status" value="1"/>
</dbReference>
<evidence type="ECO:0000313" key="3">
    <source>
        <dbReference type="Proteomes" id="UP001065549"/>
    </source>
</evidence>
<proteinExistence type="predicted"/>
<dbReference type="InterPro" id="IPR051599">
    <property type="entry name" value="Cell_Envelope_Assoc"/>
</dbReference>
<dbReference type="Gene3D" id="3.40.50.620">
    <property type="entry name" value="HUPs"/>
    <property type="match status" value="1"/>
</dbReference>
<keyword evidence="3" id="KW-1185">Reference proteome</keyword>
<dbReference type="GO" id="GO:0005886">
    <property type="term" value="C:plasma membrane"/>
    <property type="evidence" value="ECO:0007669"/>
    <property type="project" value="TreeGrafter"/>
</dbReference>
<reference evidence="2" key="1">
    <citation type="submission" date="2022-09" db="EMBL/GenBank/DDBJ databases">
        <title>Culturomic study of gut microbiota in children with autism spectrum disorder.</title>
        <authorList>
            <person name="Efimov B.A."/>
            <person name="Chaplin A.V."/>
            <person name="Sokolova S.R."/>
            <person name="Pikina A.P."/>
            <person name="Korzhanova M."/>
            <person name="Belova V."/>
            <person name="Korostin D."/>
        </authorList>
    </citation>
    <scope>NUCLEOTIDE SEQUENCE</scope>
    <source>
        <strain evidence="2">ASD5510</strain>
    </source>
</reference>
<accession>A0A9J6QNL7</accession>
<dbReference type="Pfam" id="PF02698">
    <property type="entry name" value="DUF218"/>
    <property type="match status" value="1"/>
</dbReference>